<gene>
    <name evidence="1" type="ORF">CTRU02_214151</name>
</gene>
<reference evidence="1 2" key="1">
    <citation type="journal article" date="2020" name="Phytopathology">
        <title>Genome Sequence Resources of Colletotrichum truncatum, C. plurivorum, C. musicola, and C. sojae: Four Species Pathogenic to Soybean (Glycine max).</title>
        <authorList>
            <person name="Rogerio F."/>
            <person name="Boufleur T.R."/>
            <person name="Ciampi-Guillardi M."/>
            <person name="Sukno S.A."/>
            <person name="Thon M.R."/>
            <person name="Massola Junior N.S."/>
            <person name="Baroncelli R."/>
        </authorList>
    </citation>
    <scope>NUCLEOTIDE SEQUENCE [LARGE SCALE GENOMIC DNA]</scope>
    <source>
        <strain evidence="1 2">CMES1059</strain>
    </source>
</reference>
<proteinExistence type="predicted"/>
<sequence length="209" mass="23326">MATAPNSQAQPPPPPPAFTLTFPPSLESYNRTARAWLTENSKHWDGIVTGALVFDSQNRVLLLQRAAHDSMPNLWETPGGATDDEDASLFVACARELWEEAGLEAVEIVRAVTEGPDRPAGSVFTNRNGTRIYSRFSFEVKVKNENEVRIDPAEHQDYVWATEEEVKAQRVGDKPIPITIGQMTRIILEGFRLRREEAVEGGREVVQGR</sequence>
<dbReference type="Proteomes" id="UP000805649">
    <property type="component" value="Unassembled WGS sequence"/>
</dbReference>
<accession>A0ACC3YI97</accession>
<evidence type="ECO:0000313" key="1">
    <source>
        <dbReference type="EMBL" id="KAL0931416.1"/>
    </source>
</evidence>
<comment type="caution">
    <text evidence="1">The sequence shown here is derived from an EMBL/GenBank/DDBJ whole genome shotgun (WGS) entry which is preliminary data.</text>
</comment>
<keyword evidence="2" id="KW-1185">Reference proteome</keyword>
<evidence type="ECO:0000313" key="2">
    <source>
        <dbReference type="Proteomes" id="UP000805649"/>
    </source>
</evidence>
<name>A0ACC3YI97_COLTU</name>
<dbReference type="EMBL" id="VUJX02000010">
    <property type="protein sequence ID" value="KAL0931416.1"/>
    <property type="molecule type" value="Genomic_DNA"/>
</dbReference>
<protein>
    <submittedName>
        <fullName evidence="1">Nudix domain protein</fullName>
    </submittedName>
</protein>
<organism evidence="1 2">
    <name type="scientific">Colletotrichum truncatum</name>
    <name type="common">Anthracnose fungus</name>
    <name type="synonym">Colletotrichum capsici</name>
    <dbReference type="NCBI Taxonomy" id="5467"/>
    <lineage>
        <taxon>Eukaryota</taxon>
        <taxon>Fungi</taxon>
        <taxon>Dikarya</taxon>
        <taxon>Ascomycota</taxon>
        <taxon>Pezizomycotina</taxon>
        <taxon>Sordariomycetes</taxon>
        <taxon>Hypocreomycetidae</taxon>
        <taxon>Glomerellales</taxon>
        <taxon>Glomerellaceae</taxon>
        <taxon>Colletotrichum</taxon>
        <taxon>Colletotrichum truncatum species complex</taxon>
    </lineage>
</organism>